<sequence length="106" mass="11950">MSGSRITIADNDRLNNVHPGDILRDDFLIGSEISFEDVARDALIEPALLRELVASKRDIDPSIDARLTRYFGMSDGFFLRLQVSYDVEEVKRNEADALDRIVPRAA</sequence>
<proteinExistence type="predicted"/>
<dbReference type="Proteomes" id="UP000249555">
    <property type="component" value="Unassembled WGS sequence"/>
</dbReference>
<dbReference type="GO" id="GO:0003677">
    <property type="term" value="F:DNA binding"/>
    <property type="evidence" value="ECO:0007669"/>
    <property type="project" value="UniProtKB-KW"/>
</dbReference>
<reference evidence="2 3" key="1">
    <citation type="submission" date="2017-08" db="EMBL/GenBank/DDBJ databases">
        <title>Infants hospitalized years apart are colonized by the same room-sourced microbial strains.</title>
        <authorList>
            <person name="Brooks B."/>
            <person name="Olm M.R."/>
            <person name="Firek B.A."/>
            <person name="Baker R."/>
            <person name="Thomas B.C."/>
            <person name="Morowitz M.J."/>
            <person name="Banfield J.F."/>
        </authorList>
    </citation>
    <scope>NUCLEOTIDE SEQUENCE [LARGE SCALE GENOMIC DNA]</scope>
    <source>
        <strain evidence="2">S2_018_000_R3_119</strain>
    </source>
</reference>
<protein>
    <submittedName>
        <fullName evidence="2">Addiction module antidote protein, HigA family</fullName>
    </submittedName>
</protein>
<evidence type="ECO:0000313" key="3">
    <source>
        <dbReference type="Proteomes" id="UP000249555"/>
    </source>
</evidence>
<dbReference type="EMBL" id="QFMX01000008">
    <property type="protein sequence ID" value="PZO73422.1"/>
    <property type="molecule type" value="Genomic_DNA"/>
</dbReference>
<dbReference type="NCBIfam" id="TIGR02607">
    <property type="entry name" value="antidote_HigA"/>
    <property type="match status" value="1"/>
</dbReference>
<dbReference type="InterPro" id="IPR013430">
    <property type="entry name" value="Toxin_antidote_HigA"/>
</dbReference>
<dbReference type="AlphaFoldDB" id="A0A2W4YYV0"/>
<dbReference type="Gene3D" id="1.10.260.40">
    <property type="entry name" value="lambda repressor-like DNA-binding domains"/>
    <property type="match status" value="1"/>
</dbReference>
<comment type="caution">
    <text evidence="2">The sequence shown here is derived from an EMBL/GenBank/DDBJ whole genome shotgun (WGS) entry which is preliminary data.</text>
</comment>
<evidence type="ECO:0000313" key="2">
    <source>
        <dbReference type="EMBL" id="PZO73422.1"/>
    </source>
</evidence>
<accession>A0A2W4YYV0</accession>
<dbReference type="PANTHER" id="PTHR36924:SF1">
    <property type="entry name" value="ANTITOXIN HIGA-1"/>
    <property type="match status" value="1"/>
</dbReference>
<gene>
    <name evidence="2" type="primary">higA</name>
    <name evidence="2" type="ORF">DI640_10250</name>
</gene>
<organism evidence="2 3">
    <name type="scientific">Sphingomonas taxi</name>
    <dbReference type="NCBI Taxonomy" id="1549858"/>
    <lineage>
        <taxon>Bacteria</taxon>
        <taxon>Pseudomonadati</taxon>
        <taxon>Pseudomonadota</taxon>
        <taxon>Alphaproteobacteria</taxon>
        <taxon>Sphingomonadales</taxon>
        <taxon>Sphingomonadaceae</taxon>
        <taxon>Sphingomonas</taxon>
    </lineage>
</organism>
<name>A0A2W4YYV0_9SPHN</name>
<keyword evidence="1" id="KW-0238">DNA-binding</keyword>
<evidence type="ECO:0000256" key="1">
    <source>
        <dbReference type="ARBA" id="ARBA00023125"/>
    </source>
</evidence>
<dbReference type="PANTHER" id="PTHR36924">
    <property type="entry name" value="ANTITOXIN HIGA-1"/>
    <property type="match status" value="1"/>
</dbReference>
<dbReference type="InterPro" id="IPR010982">
    <property type="entry name" value="Lambda_DNA-bd_dom_sf"/>
</dbReference>
<dbReference type="SUPFAM" id="SSF47413">
    <property type="entry name" value="lambda repressor-like DNA-binding domains"/>
    <property type="match status" value="1"/>
</dbReference>